<proteinExistence type="predicted"/>
<dbReference type="InterPro" id="IPR036412">
    <property type="entry name" value="HAD-like_sf"/>
</dbReference>
<keyword evidence="1" id="KW-0547">Nucleotide-binding</keyword>
<dbReference type="SFLD" id="SFLDG01135">
    <property type="entry name" value="C1.5.6:_HAD__Beta-PGM__Phospha"/>
    <property type="match status" value="1"/>
</dbReference>
<keyword evidence="1" id="KW-0067">ATP-binding</keyword>
<dbReference type="PRINTS" id="PR00413">
    <property type="entry name" value="HADHALOGNASE"/>
</dbReference>
<dbReference type="STRING" id="1406840.Q763_03330"/>
<dbReference type="InterPro" id="IPR023198">
    <property type="entry name" value="PGP-like_dom2"/>
</dbReference>
<dbReference type="Proteomes" id="UP000030129">
    <property type="component" value="Unassembled WGS sequence"/>
</dbReference>
<dbReference type="GO" id="GO:0005524">
    <property type="term" value="F:ATP binding"/>
    <property type="evidence" value="ECO:0007669"/>
    <property type="project" value="UniProtKB-KW"/>
</dbReference>
<gene>
    <name evidence="1" type="ORF">Q763_03330</name>
</gene>
<dbReference type="SFLD" id="SFLDS00003">
    <property type="entry name" value="Haloacid_Dehalogenase"/>
    <property type="match status" value="1"/>
</dbReference>
<dbReference type="eggNOG" id="COG0637">
    <property type="taxonomic scope" value="Bacteria"/>
</dbReference>
<dbReference type="EMBL" id="JRLV01000003">
    <property type="protein sequence ID" value="KGO83609.1"/>
    <property type="molecule type" value="Genomic_DNA"/>
</dbReference>
<organism evidence="1 2">
    <name type="scientific">Flavobacterium beibuense F44-8</name>
    <dbReference type="NCBI Taxonomy" id="1406840"/>
    <lineage>
        <taxon>Bacteria</taxon>
        <taxon>Pseudomonadati</taxon>
        <taxon>Bacteroidota</taxon>
        <taxon>Flavobacteriia</taxon>
        <taxon>Flavobacteriales</taxon>
        <taxon>Flavobacteriaceae</taxon>
        <taxon>Flavobacterium</taxon>
    </lineage>
</organism>
<protein>
    <submittedName>
        <fullName evidence="1">ABC transporter ATP-binding protein</fullName>
    </submittedName>
</protein>
<dbReference type="InterPro" id="IPR023214">
    <property type="entry name" value="HAD_sf"/>
</dbReference>
<keyword evidence="2" id="KW-1185">Reference proteome</keyword>
<dbReference type="AlphaFoldDB" id="A0A0A2LUG9"/>
<evidence type="ECO:0000313" key="2">
    <source>
        <dbReference type="Proteomes" id="UP000030129"/>
    </source>
</evidence>
<reference evidence="1 2" key="1">
    <citation type="submission" date="2013-09" db="EMBL/GenBank/DDBJ databases">
        <authorList>
            <person name="Zeng Z."/>
            <person name="Chen C."/>
        </authorList>
    </citation>
    <scope>NUCLEOTIDE SEQUENCE [LARGE SCALE GENOMIC DNA]</scope>
    <source>
        <strain evidence="1 2">F44-8</strain>
    </source>
</reference>
<accession>A0A0A2LUG9</accession>
<dbReference type="SFLD" id="SFLDG01129">
    <property type="entry name" value="C1.5:_HAD__Beta-PGM__Phosphata"/>
    <property type="match status" value="1"/>
</dbReference>
<dbReference type="PANTHER" id="PTHR18901">
    <property type="entry name" value="2-DEOXYGLUCOSE-6-PHOSPHATE PHOSPHATASE 2"/>
    <property type="match status" value="1"/>
</dbReference>
<dbReference type="InterPro" id="IPR006439">
    <property type="entry name" value="HAD-SF_hydro_IA"/>
</dbReference>
<dbReference type="InterPro" id="IPR041492">
    <property type="entry name" value="HAD_2"/>
</dbReference>
<sequence length="218" mass="24596">MVNAVIFDMDGVVVNTEPVGLEANQKFYKELGIEVTDEIYSDFIGNSDKNIIQKLRSRFNLEQSEEVLLEESYKYYFDAFDTSDELELIPGVKDLIIDLYNNGMTLVLASSAAKRKIEAVFTRFDLHQYFKTKISGEDFEYSKPNPAIFDEAVKQTGFPKEECIIIEDSTNGIKAATGAGVFCIGYKGEHSMGQDTSLANKVITDFKQLDYKTIKNLI</sequence>
<dbReference type="RefSeq" id="WP_035131131.1">
    <property type="nucleotide sequence ID" value="NZ_JRLV01000003.1"/>
</dbReference>
<dbReference type="NCBIfam" id="TIGR01549">
    <property type="entry name" value="HAD-SF-IA-v1"/>
    <property type="match status" value="1"/>
</dbReference>
<dbReference type="Pfam" id="PF13419">
    <property type="entry name" value="HAD_2"/>
    <property type="match status" value="1"/>
</dbReference>
<name>A0A0A2LUG9_9FLAO</name>
<dbReference type="SUPFAM" id="SSF56784">
    <property type="entry name" value="HAD-like"/>
    <property type="match status" value="1"/>
</dbReference>
<dbReference type="Gene3D" id="3.40.50.1000">
    <property type="entry name" value="HAD superfamily/HAD-like"/>
    <property type="match status" value="1"/>
</dbReference>
<evidence type="ECO:0000313" key="1">
    <source>
        <dbReference type="EMBL" id="KGO83609.1"/>
    </source>
</evidence>
<dbReference type="NCBIfam" id="TIGR01509">
    <property type="entry name" value="HAD-SF-IA-v3"/>
    <property type="match status" value="1"/>
</dbReference>
<dbReference type="Gene3D" id="1.10.150.240">
    <property type="entry name" value="Putative phosphatase, domain 2"/>
    <property type="match status" value="1"/>
</dbReference>
<comment type="caution">
    <text evidence="1">The sequence shown here is derived from an EMBL/GenBank/DDBJ whole genome shotgun (WGS) entry which is preliminary data.</text>
</comment>
<dbReference type="PANTHER" id="PTHR18901:SF38">
    <property type="entry name" value="PSEUDOURIDINE-5'-PHOSPHATASE"/>
    <property type="match status" value="1"/>
</dbReference>